<reference evidence="2 5" key="2">
    <citation type="journal article" date="2014" name="BMC Genomics">
        <title>An improved genome release (version Mt4.0) for the model legume Medicago truncatula.</title>
        <authorList>
            <person name="Tang H."/>
            <person name="Krishnakumar V."/>
            <person name="Bidwell S."/>
            <person name="Rosen B."/>
            <person name="Chan A."/>
            <person name="Zhou S."/>
            <person name="Gentzbittel L."/>
            <person name="Childs K.L."/>
            <person name="Yandell M."/>
            <person name="Gundlach H."/>
            <person name="Mayer K.F."/>
            <person name="Schwartz D.C."/>
            <person name="Town C.D."/>
        </authorList>
    </citation>
    <scope>GENOME REANNOTATION</scope>
    <source>
        <strain evidence="2">A17</strain>
        <strain evidence="4 5">cv. Jemalong A17</strain>
    </source>
</reference>
<evidence type="ECO:0000256" key="1">
    <source>
        <dbReference type="SAM" id="SignalP"/>
    </source>
</evidence>
<reference evidence="3" key="5">
    <citation type="journal article" date="2018" name="Nat. Plants">
        <title>Whole-genome landscape of Medicago truncatula symbiotic genes.</title>
        <authorList>
            <person name="Pecrix Y."/>
            <person name="Gamas P."/>
            <person name="Carrere S."/>
        </authorList>
    </citation>
    <scope>NUCLEOTIDE SEQUENCE</scope>
    <source>
        <tissue evidence="3">Leaves</tissue>
    </source>
</reference>
<dbReference type="EMBL" id="CM001223">
    <property type="protein sequence ID" value="KEH22845.1"/>
    <property type="molecule type" value="Genomic_DNA"/>
</dbReference>
<keyword evidence="5" id="KW-1185">Reference proteome</keyword>
<dbReference type="Proteomes" id="UP000002051">
    <property type="component" value="Unassembled WGS sequence"/>
</dbReference>
<feature type="signal peptide" evidence="1">
    <location>
        <begin position="1"/>
        <end position="21"/>
    </location>
</feature>
<dbReference type="EnsemblPlants" id="KEH22845">
    <property type="protein sequence ID" value="KEH22845"/>
    <property type="gene ID" value="MTR_7g059425"/>
</dbReference>
<sequence>MGKHILKYLFLALLFIPLVLASGLCYHGDCSDPTRCKEFCAYIGSKKANCSDNECCCD</sequence>
<dbReference type="Gramene" id="rna40481">
    <property type="protein sequence ID" value="RHN46041.1"/>
    <property type="gene ID" value="gene40481"/>
</dbReference>
<proteinExistence type="predicted"/>
<dbReference type="EMBL" id="PSQE01000007">
    <property type="protein sequence ID" value="RHN46041.1"/>
    <property type="molecule type" value="Genomic_DNA"/>
</dbReference>
<name>A0A072UAK0_MEDTR</name>
<evidence type="ECO:0000313" key="5">
    <source>
        <dbReference type="Proteomes" id="UP000002051"/>
    </source>
</evidence>
<feature type="chain" id="PRO_5014499461" evidence="1">
    <location>
        <begin position="22"/>
        <end position="58"/>
    </location>
</feature>
<organism evidence="2 5">
    <name type="scientific">Medicago truncatula</name>
    <name type="common">Barrel medic</name>
    <name type="synonym">Medicago tribuloides</name>
    <dbReference type="NCBI Taxonomy" id="3880"/>
    <lineage>
        <taxon>Eukaryota</taxon>
        <taxon>Viridiplantae</taxon>
        <taxon>Streptophyta</taxon>
        <taxon>Embryophyta</taxon>
        <taxon>Tracheophyta</taxon>
        <taxon>Spermatophyta</taxon>
        <taxon>Magnoliopsida</taxon>
        <taxon>eudicotyledons</taxon>
        <taxon>Gunneridae</taxon>
        <taxon>Pentapetalae</taxon>
        <taxon>rosids</taxon>
        <taxon>fabids</taxon>
        <taxon>Fabales</taxon>
        <taxon>Fabaceae</taxon>
        <taxon>Papilionoideae</taxon>
        <taxon>50 kb inversion clade</taxon>
        <taxon>NPAAA clade</taxon>
        <taxon>Hologalegina</taxon>
        <taxon>IRL clade</taxon>
        <taxon>Trifolieae</taxon>
        <taxon>Medicago</taxon>
    </lineage>
</organism>
<evidence type="ECO:0000313" key="6">
    <source>
        <dbReference type="Proteomes" id="UP000265566"/>
    </source>
</evidence>
<gene>
    <name evidence="2" type="ordered locus">MTR_7g059425</name>
    <name evidence="3" type="ORF">MtrunA17_Chr7g0237961</name>
</gene>
<evidence type="ECO:0000313" key="4">
    <source>
        <dbReference type="EnsemblPlants" id="KEH22845"/>
    </source>
</evidence>
<keyword evidence="1" id="KW-0732">Signal</keyword>
<evidence type="ECO:0000313" key="2">
    <source>
        <dbReference type="EMBL" id="KEH22845.1"/>
    </source>
</evidence>
<accession>A0A072UAK0</accession>
<reference evidence="6" key="4">
    <citation type="journal article" date="2018" name="Nat. Plants">
        <title>Whole-genome landscape of Medicago truncatula symbiotic genes.</title>
        <authorList>
            <person name="Pecrix Y."/>
            <person name="Staton S.E."/>
            <person name="Sallet E."/>
            <person name="Lelandais-Briere C."/>
            <person name="Moreau S."/>
            <person name="Carrere S."/>
            <person name="Blein T."/>
            <person name="Jardinaud M.F."/>
            <person name="Latrasse D."/>
            <person name="Zouine M."/>
            <person name="Zahm M."/>
            <person name="Kreplak J."/>
            <person name="Mayjonade B."/>
            <person name="Satge C."/>
            <person name="Perez M."/>
            <person name="Cauet S."/>
            <person name="Marande W."/>
            <person name="Chantry-Darmon C."/>
            <person name="Lopez-Roques C."/>
            <person name="Bouchez O."/>
            <person name="Berard A."/>
            <person name="Debelle F."/>
            <person name="Munos S."/>
            <person name="Bendahmane A."/>
            <person name="Berges H."/>
            <person name="Niebel A."/>
            <person name="Buitink J."/>
            <person name="Frugier F."/>
            <person name="Benhamed M."/>
            <person name="Crespi M."/>
            <person name="Gouzy J."/>
            <person name="Gamas P."/>
        </authorList>
    </citation>
    <scope>NUCLEOTIDE SEQUENCE [LARGE SCALE GENOMIC DNA]</scope>
    <source>
        <strain evidence="6">cv. Jemalong A17</strain>
    </source>
</reference>
<dbReference type="Proteomes" id="UP000265566">
    <property type="component" value="Chromosome 7"/>
</dbReference>
<protein>
    <submittedName>
        <fullName evidence="2">LCR-like protein</fullName>
    </submittedName>
</protein>
<dbReference type="HOGENOM" id="CLU_190964_2_0_1"/>
<dbReference type="AlphaFoldDB" id="A0A072UAK0"/>
<evidence type="ECO:0000313" key="3">
    <source>
        <dbReference type="EMBL" id="RHN46041.1"/>
    </source>
</evidence>
<reference evidence="4" key="3">
    <citation type="submission" date="2015-04" db="UniProtKB">
        <authorList>
            <consortium name="EnsemblPlants"/>
        </authorList>
    </citation>
    <scope>IDENTIFICATION</scope>
    <source>
        <strain evidence="4">cv. Jemalong A17</strain>
    </source>
</reference>
<reference evidence="2 5" key="1">
    <citation type="journal article" date="2011" name="Nature">
        <title>The Medicago genome provides insight into the evolution of rhizobial symbioses.</title>
        <authorList>
            <person name="Young N.D."/>
            <person name="Debelle F."/>
            <person name="Oldroyd G.E."/>
            <person name="Geurts R."/>
            <person name="Cannon S.B."/>
            <person name="Udvardi M.K."/>
            <person name="Benedito V.A."/>
            <person name="Mayer K.F."/>
            <person name="Gouzy J."/>
            <person name="Schoof H."/>
            <person name="Van de Peer Y."/>
            <person name="Proost S."/>
            <person name="Cook D.R."/>
            <person name="Meyers B.C."/>
            <person name="Spannagl M."/>
            <person name="Cheung F."/>
            <person name="De Mita S."/>
            <person name="Krishnakumar V."/>
            <person name="Gundlach H."/>
            <person name="Zhou S."/>
            <person name="Mudge J."/>
            <person name="Bharti A.K."/>
            <person name="Murray J.D."/>
            <person name="Naoumkina M.A."/>
            <person name="Rosen B."/>
            <person name="Silverstein K.A."/>
            <person name="Tang H."/>
            <person name="Rombauts S."/>
            <person name="Zhao P.X."/>
            <person name="Zhou P."/>
            <person name="Barbe V."/>
            <person name="Bardou P."/>
            <person name="Bechner M."/>
            <person name="Bellec A."/>
            <person name="Berger A."/>
            <person name="Berges H."/>
            <person name="Bidwell S."/>
            <person name="Bisseling T."/>
            <person name="Choisne N."/>
            <person name="Couloux A."/>
            <person name="Denny R."/>
            <person name="Deshpande S."/>
            <person name="Dai X."/>
            <person name="Doyle J.J."/>
            <person name="Dudez A.M."/>
            <person name="Farmer A.D."/>
            <person name="Fouteau S."/>
            <person name="Franken C."/>
            <person name="Gibelin C."/>
            <person name="Gish J."/>
            <person name="Goldstein S."/>
            <person name="Gonzalez A.J."/>
            <person name="Green P.J."/>
            <person name="Hallab A."/>
            <person name="Hartog M."/>
            <person name="Hua A."/>
            <person name="Humphray S.J."/>
            <person name="Jeong D.H."/>
            <person name="Jing Y."/>
            <person name="Jocker A."/>
            <person name="Kenton S.M."/>
            <person name="Kim D.J."/>
            <person name="Klee K."/>
            <person name="Lai H."/>
            <person name="Lang C."/>
            <person name="Lin S."/>
            <person name="Macmil S.L."/>
            <person name="Magdelenat G."/>
            <person name="Matthews L."/>
            <person name="McCorrison J."/>
            <person name="Monaghan E.L."/>
            <person name="Mun J.H."/>
            <person name="Najar F.Z."/>
            <person name="Nicholson C."/>
            <person name="Noirot C."/>
            <person name="O'Bleness M."/>
            <person name="Paule C.R."/>
            <person name="Poulain J."/>
            <person name="Prion F."/>
            <person name="Qin B."/>
            <person name="Qu C."/>
            <person name="Retzel E.F."/>
            <person name="Riddle C."/>
            <person name="Sallet E."/>
            <person name="Samain S."/>
            <person name="Samson N."/>
            <person name="Sanders I."/>
            <person name="Saurat O."/>
            <person name="Scarpelli C."/>
            <person name="Schiex T."/>
            <person name="Segurens B."/>
            <person name="Severin A.J."/>
            <person name="Sherrier D.J."/>
            <person name="Shi R."/>
            <person name="Sims S."/>
            <person name="Singer S.R."/>
            <person name="Sinharoy S."/>
            <person name="Sterck L."/>
            <person name="Viollet A."/>
            <person name="Wang B.B."/>
            <person name="Wang K."/>
            <person name="Wang M."/>
            <person name="Wang X."/>
            <person name="Warfsmann J."/>
            <person name="Weissenbach J."/>
            <person name="White D.D."/>
            <person name="White J.D."/>
            <person name="Wiley G.B."/>
            <person name="Wincker P."/>
            <person name="Xing Y."/>
            <person name="Yang L."/>
            <person name="Yao Z."/>
            <person name="Ying F."/>
            <person name="Zhai J."/>
            <person name="Zhou L."/>
            <person name="Zuber A."/>
            <person name="Denarie J."/>
            <person name="Dixon R.A."/>
            <person name="May G.D."/>
            <person name="Schwartz D.C."/>
            <person name="Rogers J."/>
            <person name="Quetier F."/>
            <person name="Town C.D."/>
            <person name="Roe B.A."/>
        </authorList>
    </citation>
    <scope>NUCLEOTIDE SEQUENCE [LARGE SCALE GENOMIC DNA]</scope>
    <source>
        <strain evidence="2">A17</strain>
        <strain evidence="4 5">cv. Jemalong A17</strain>
    </source>
</reference>